<sequence>MLSRFATCPRLFEYIFLVVSTFLYGLFYSVFI</sequence>
<organism evidence="1">
    <name type="scientific">Arundo donax</name>
    <name type="common">Giant reed</name>
    <name type="synonym">Donax arundinaceus</name>
    <dbReference type="NCBI Taxonomy" id="35708"/>
    <lineage>
        <taxon>Eukaryota</taxon>
        <taxon>Viridiplantae</taxon>
        <taxon>Streptophyta</taxon>
        <taxon>Embryophyta</taxon>
        <taxon>Tracheophyta</taxon>
        <taxon>Spermatophyta</taxon>
        <taxon>Magnoliopsida</taxon>
        <taxon>Liliopsida</taxon>
        <taxon>Poales</taxon>
        <taxon>Poaceae</taxon>
        <taxon>PACMAD clade</taxon>
        <taxon>Arundinoideae</taxon>
        <taxon>Arundineae</taxon>
        <taxon>Arundo</taxon>
    </lineage>
</organism>
<reference evidence="1" key="1">
    <citation type="submission" date="2014-09" db="EMBL/GenBank/DDBJ databases">
        <authorList>
            <person name="Magalhaes I.L.F."/>
            <person name="Oliveira U."/>
            <person name="Santos F.R."/>
            <person name="Vidigal T.H.D.A."/>
            <person name="Brescovit A.D."/>
            <person name="Santos A.J."/>
        </authorList>
    </citation>
    <scope>NUCLEOTIDE SEQUENCE</scope>
    <source>
        <tissue evidence="1">Shoot tissue taken approximately 20 cm above the soil surface</tissue>
    </source>
</reference>
<accession>A0A0A8XPS7</accession>
<reference evidence="1" key="2">
    <citation type="journal article" date="2015" name="Data Brief">
        <title>Shoot transcriptome of the giant reed, Arundo donax.</title>
        <authorList>
            <person name="Barrero R.A."/>
            <person name="Guerrero F.D."/>
            <person name="Moolhuijzen P."/>
            <person name="Goolsby J.A."/>
            <person name="Tidwell J."/>
            <person name="Bellgard S.E."/>
            <person name="Bellgard M.I."/>
        </authorList>
    </citation>
    <scope>NUCLEOTIDE SEQUENCE</scope>
    <source>
        <tissue evidence="1">Shoot tissue taken approximately 20 cm above the soil surface</tissue>
    </source>
</reference>
<protein>
    <submittedName>
        <fullName evidence="1">Uncharacterized protein</fullName>
    </submittedName>
</protein>
<dbReference type="AlphaFoldDB" id="A0A0A8XPS7"/>
<dbReference type="EMBL" id="GBRH01282169">
    <property type="protein sequence ID" value="JAD15726.1"/>
    <property type="molecule type" value="Transcribed_RNA"/>
</dbReference>
<evidence type="ECO:0000313" key="1">
    <source>
        <dbReference type="EMBL" id="JAD15726.1"/>
    </source>
</evidence>
<proteinExistence type="predicted"/>
<name>A0A0A8XPS7_ARUDO</name>